<gene>
    <name evidence="2" type="ORF">CFP56_032892</name>
</gene>
<feature type="region of interest" description="Disordered" evidence="1">
    <location>
        <begin position="61"/>
        <end position="129"/>
    </location>
</feature>
<evidence type="ECO:0000313" key="2">
    <source>
        <dbReference type="EMBL" id="KAK7854267.1"/>
    </source>
</evidence>
<sequence>MASKVVSTLEEEEEDGVDEREKVINGGMRVKEAFPILLKIDSPQNLSLSKEQVIERHNLHSDNLGKMDQLSLKLQPNSSPHNKSQPKYPSLATNLKYPPPPQPRLQLIQPKPQPIPALSTEALAIETSD</sequence>
<name>A0AAW0LRV6_QUESU</name>
<evidence type="ECO:0000256" key="1">
    <source>
        <dbReference type="SAM" id="MobiDB-lite"/>
    </source>
</evidence>
<protein>
    <submittedName>
        <fullName evidence="2">Uncharacterized protein</fullName>
    </submittedName>
</protein>
<dbReference type="EMBL" id="PKMF04000057">
    <property type="protein sequence ID" value="KAK7854267.1"/>
    <property type="molecule type" value="Genomic_DNA"/>
</dbReference>
<dbReference type="AlphaFoldDB" id="A0AAW0LRV6"/>
<dbReference type="Proteomes" id="UP000237347">
    <property type="component" value="Unassembled WGS sequence"/>
</dbReference>
<accession>A0AAW0LRV6</accession>
<keyword evidence="3" id="KW-1185">Reference proteome</keyword>
<comment type="caution">
    <text evidence="2">The sequence shown here is derived from an EMBL/GenBank/DDBJ whole genome shotgun (WGS) entry which is preliminary data.</text>
</comment>
<reference evidence="2 3" key="1">
    <citation type="journal article" date="2018" name="Sci. Data">
        <title>The draft genome sequence of cork oak.</title>
        <authorList>
            <person name="Ramos A.M."/>
            <person name="Usie A."/>
            <person name="Barbosa P."/>
            <person name="Barros P.M."/>
            <person name="Capote T."/>
            <person name="Chaves I."/>
            <person name="Simoes F."/>
            <person name="Abreu I."/>
            <person name="Carrasquinho I."/>
            <person name="Faro C."/>
            <person name="Guimaraes J.B."/>
            <person name="Mendonca D."/>
            <person name="Nobrega F."/>
            <person name="Rodrigues L."/>
            <person name="Saibo N.J.M."/>
            <person name="Varela M.C."/>
            <person name="Egas C."/>
            <person name="Matos J."/>
            <person name="Miguel C.M."/>
            <person name="Oliveira M.M."/>
            <person name="Ricardo C.P."/>
            <person name="Goncalves S."/>
        </authorList>
    </citation>
    <scope>NUCLEOTIDE SEQUENCE [LARGE SCALE GENOMIC DNA]</scope>
    <source>
        <strain evidence="3">cv. HL8</strain>
    </source>
</reference>
<feature type="compositionally biased region" description="Acidic residues" evidence="1">
    <location>
        <begin position="9"/>
        <end position="18"/>
    </location>
</feature>
<evidence type="ECO:0000313" key="3">
    <source>
        <dbReference type="Proteomes" id="UP000237347"/>
    </source>
</evidence>
<organism evidence="2 3">
    <name type="scientific">Quercus suber</name>
    <name type="common">Cork oak</name>
    <dbReference type="NCBI Taxonomy" id="58331"/>
    <lineage>
        <taxon>Eukaryota</taxon>
        <taxon>Viridiplantae</taxon>
        <taxon>Streptophyta</taxon>
        <taxon>Embryophyta</taxon>
        <taxon>Tracheophyta</taxon>
        <taxon>Spermatophyta</taxon>
        <taxon>Magnoliopsida</taxon>
        <taxon>eudicotyledons</taxon>
        <taxon>Gunneridae</taxon>
        <taxon>Pentapetalae</taxon>
        <taxon>rosids</taxon>
        <taxon>fabids</taxon>
        <taxon>Fagales</taxon>
        <taxon>Fagaceae</taxon>
        <taxon>Quercus</taxon>
    </lineage>
</organism>
<proteinExistence type="predicted"/>
<feature type="compositionally biased region" description="Polar residues" evidence="1">
    <location>
        <begin position="72"/>
        <end position="93"/>
    </location>
</feature>
<feature type="region of interest" description="Disordered" evidence="1">
    <location>
        <begin position="1"/>
        <end position="21"/>
    </location>
</feature>